<keyword evidence="2" id="KW-1185">Reference proteome</keyword>
<name>A0A5C3QJC7_9AGAR</name>
<evidence type="ECO:0000313" key="1">
    <source>
        <dbReference type="EMBL" id="TFL01647.1"/>
    </source>
</evidence>
<sequence length="61" mass="7023">MAAIANATRIWEADVRWDLYSQCGVWDGKGVNIWECIRAHTSAIPGSQPPNTNYWRYIGRR</sequence>
<dbReference type="Proteomes" id="UP000305067">
    <property type="component" value="Unassembled WGS sequence"/>
</dbReference>
<dbReference type="AlphaFoldDB" id="A0A5C3QJC7"/>
<organism evidence="1 2">
    <name type="scientific">Pterulicium gracile</name>
    <dbReference type="NCBI Taxonomy" id="1884261"/>
    <lineage>
        <taxon>Eukaryota</taxon>
        <taxon>Fungi</taxon>
        <taxon>Dikarya</taxon>
        <taxon>Basidiomycota</taxon>
        <taxon>Agaricomycotina</taxon>
        <taxon>Agaricomycetes</taxon>
        <taxon>Agaricomycetidae</taxon>
        <taxon>Agaricales</taxon>
        <taxon>Pleurotineae</taxon>
        <taxon>Pterulaceae</taxon>
        <taxon>Pterulicium</taxon>
    </lineage>
</organism>
<accession>A0A5C3QJC7</accession>
<evidence type="ECO:0000313" key="2">
    <source>
        <dbReference type="Proteomes" id="UP000305067"/>
    </source>
</evidence>
<gene>
    <name evidence="1" type="ORF">BDV98DRAFT_507147</name>
</gene>
<dbReference type="EMBL" id="ML178824">
    <property type="protein sequence ID" value="TFL01647.1"/>
    <property type="molecule type" value="Genomic_DNA"/>
</dbReference>
<dbReference type="OrthoDB" id="2712987at2759"/>
<reference evidence="1 2" key="1">
    <citation type="journal article" date="2019" name="Nat. Ecol. Evol.">
        <title>Megaphylogeny resolves global patterns of mushroom evolution.</title>
        <authorList>
            <person name="Varga T."/>
            <person name="Krizsan K."/>
            <person name="Foldi C."/>
            <person name="Dima B."/>
            <person name="Sanchez-Garcia M."/>
            <person name="Sanchez-Ramirez S."/>
            <person name="Szollosi G.J."/>
            <person name="Szarkandi J.G."/>
            <person name="Papp V."/>
            <person name="Albert L."/>
            <person name="Andreopoulos W."/>
            <person name="Angelini C."/>
            <person name="Antonin V."/>
            <person name="Barry K.W."/>
            <person name="Bougher N.L."/>
            <person name="Buchanan P."/>
            <person name="Buyck B."/>
            <person name="Bense V."/>
            <person name="Catcheside P."/>
            <person name="Chovatia M."/>
            <person name="Cooper J."/>
            <person name="Damon W."/>
            <person name="Desjardin D."/>
            <person name="Finy P."/>
            <person name="Geml J."/>
            <person name="Haridas S."/>
            <person name="Hughes K."/>
            <person name="Justo A."/>
            <person name="Karasinski D."/>
            <person name="Kautmanova I."/>
            <person name="Kiss B."/>
            <person name="Kocsube S."/>
            <person name="Kotiranta H."/>
            <person name="LaButti K.M."/>
            <person name="Lechner B.E."/>
            <person name="Liimatainen K."/>
            <person name="Lipzen A."/>
            <person name="Lukacs Z."/>
            <person name="Mihaltcheva S."/>
            <person name="Morgado L.N."/>
            <person name="Niskanen T."/>
            <person name="Noordeloos M.E."/>
            <person name="Ohm R.A."/>
            <person name="Ortiz-Santana B."/>
            <person name="Ovrebo C."/>
            <person name="Racz N."/>
            <person name="Riley R."/>
            <person name="Savchenko A."/>
            <person name="Shiryaev A."/>
            <person name="Soop K."/>
            <person name="Spirin V."/>
            <person name="Szebenyi C."/>
            <person name="Tomsovsky M."/>
            <person name="Tulloss R.E."/>
            <person name="Uehling J."/>
            <person name="Grigoriev I.V."/>
            <person name="Vagvolgyi C."/>
            <person name="Papp T."/>
            <person name="Martin F.M."/>
            <person name="Miettinen O."/>
            <person name="Hibbett D.S."/>
            <person name="Nagy L.G."/>
        </authorList>
    </citation>
    <scope>NUCLEOTIDE SEQUENCE [LARGE SCALE GENOMIC DNA]</scope>
    <source>
        <strain evidence="1 2">CBS 309.79</strain>
    </source>
</reference>
<proteinExistence type="predicted"/>
<protein>
    <submittedName>
        <fullName evidence="1">Uncharacterized protein</fullName>
    </submittedName>
</protein>